<dbReference type="AlphaFoldDB" id="A0A419W5G5"/>
<comment type="caution">
    <text evidence="1">The sequence shown here is derived from an EMBL/GenBank/DDBJ whole genome shotgun (WGS) entry which is preliminary data.</text>
</comment>
<dbReference type="Proteomes" id="UP000283387">
    <property type="component" value="Unassembled WGS sequence"/>
</dbReference>
<accession>A0A419W5G5</accession>
<dbReference type="EMBL" id="RAPN01000001">
    <property type="protein sequence ID" value="RKD90702.1"/>
    <property type="molecule type" value="Genomic_DNA"/>
</dbReference>
<sequence length="51" mass="5785">MTIIFGKSLSIPLEIVESFWHYCIVLSSKDSGTIIDCKNKFISVSQYEKGK</sequence>
<gene>
    <name evidence="1" type="ORF">BC643_1043</name>
</gene>
<evidence type="ECO:0000313" key="2">
    <source>
        <dbReference type="Proteomes" id="UP000283387"/>
    </source>
</evidence>
<protein>
    <submittedName>
        <fullName evidence="1">Uncharacterized protein</fullName>
    </submittedName>
</protein>
<organism evidence="1 2">
    <name type="scientific">Mangrovibacterium diazotrophicum</name>
    <dbReference type="NCBI Taxonomy" id="1261403"/>
    <lineage>
        <taxon>Bacteria</taxon>
        <taxon>Pseudomonadati</taxon>
        <taxon>Bacteroidota</taxon>
        <taxon>Bacteroidia</taxon>
        <taxon>Marinilabiliales</taxon>
        <taxon>Prolixibacteraceae</taxon>
        <taxon>Mangrovibacterium</taxon>
    </lineage>
</organism>
<proteinExistence type="predicted"/>
<keyword evidence="2" id="KW-1185">Reference proteome</keyword>
<evidence type="ECO:0000313" key="1">
    <source>
        <dbReference type="EMBL" id="RKD90702.1"/>
    </source>
</evidence>
<reference evidence="1 2" key="1">
    <citation type="submission" date="2018-09" db="EMBL/GenBank/DDBJ databases">
        <title>Genomic Encyclopedia of Archaeal and Bacterial Type Strains, Phase II (KMG-II): from individual species to whole genera.</title>
        <authorList>
            <person name="Goeker M."/>
        </authorList>
    </citation>
    <scope>NUCLEOTIDE SEQUENCE [LARGE SCALE GENOMIC DNA]</scope>
    <source>
        <strain evidence="1 2">DSM 27148</strain>
    </source>
</reference>
<name>A0A419W5G5_9BACT</name>